<feature type="compositionally biased region" description="Polar residues" evidence="9">
    <location>
        <begin position="648"/>
        <end position="660"/>
    </location>
</feature>
<evidence type="ECO:0000256" key="4">
    <source>
        <dbReference type="ARBA" id="ARBA00022679"/>
    </source>
</evidence>
<dbReference type="EMBL" id="JAAFYZ010000067">
    <property type="protein sequence ID" value="MBS2549250.1"/>
    <property type="molecule type" value="Genomic_DNA"/>
</dbReference>
<accession>A0ABS5KTB6</accession>
<dbReference type="InterPro" id="IPR036950">
    <property type="entry name" value="PBP_transglycosylase"/>
</dbReference>
<evidence type="ECO:0000256" key="5">
    <source>
        <dbReference type="ARBA" id="ARBA00022801"/>
    </source>
</evidence>
<comment type="catalytic activity">
    <reaction evidence="7">
        <text>Preferential cleavage: (Ac)2-L-Lys-D-Ala-|-D-Ala. Also transpeptidation of peptidyl-alanyl moieties that are N-acyl substituents of D-alanine.</text>
        <dbReference type="EC" id="3.4.16.4"/>
    </reaction>
</comment>
<keyword evidence="1" id="KW-0121">Carboxypeptidase</keyword>
<evidence type="ECO:0000256" key="6">
    <source>
        <dbReference type="ARBA" id="ARBA00023268"/>
    </source>
</evidence>
<feature type="region of interest" description="Disordered" evidence="9">
    <location>
        <begin position="648"/>
        <end position="764"/>
    </location>
</feature>
<evidence type="ECO:0000259" key="10">
    <source>
        <dbReference type="Pfam" id="PF00905"/>
    </source>
</evidence>
<dbReference type="InterPro" id="IPR012338">
    <property type="entry name" value="Beta-lactam/transpept-like"/>
</dbReference>
<evidence type="ECO:0000313" key="13">
    <source>
        <dbReference type="Proteomes" id="UP000730482"/>
    </source>
</evidence>
<dbReference type="Pfam" id="PF00905">
    <property type="entry name" value="Transpeptidase"/>
    <property type="match status" value="1"/>
</dbReference>
<feature type="region of interest" description="Disordered" evidence="9">
    <location>
        <begin position="554"/>
        <end position="573"/>
    </location>
</feature>
<dbReference type="Gene3D" id="1.10.3810.10">
    <property type="entry name" value="Biosynthetic peptidoglycan transglycosylase-like"/>
    <property type="match status" value="1"/>
</dbReference>
<evidence type="ECO:0000256" key="3">
    <source>
        <dbReference type="ARBA" id="ARBA00022676"/>
    </source>
</evidence>
<evidence type="ECO:0000256" key="9">
    <source>
        <dbReference type="SAM" id="MobiDB-lite"/>
    </source>
</evidence>
<dbReference type="Pfam" id="PF00912">
    <property type="entry name" value="Transgly"/>
    <property type="match status" value="1"/>
</dbReference>
<organism evidence="12 13">
    <name type="scientific">Catenulispora pinistramenti</name>
    <dbReference type="NCBI Taxonomy" id="2705254"/>
    <lineage>
        <taxon>Bacteria</taxon>
        <taxon>Bacillati</taxon>
        <taxon>Actinomycetota</taxon>
        <taxon>Actinomycetes</taxon>
        <taxon>Catenulisporales</taxon>
        <taxon>Catenulisporaceae</taxon>
        <taxon>Catenulispora</taxon>
    </lineage>
</organism>
<dbReference type="InterPro" id="IPR023346">
    <property type="entry name" value="Lysozyme-like_dom_sf"/>
</dbReference>
<evidence type="ECO:0000313" key="12">
    <source>
        <dbReference type="EMBL" id="MBS2549250.1"/>
    </source>
</evidence>
<dbReference type="SUPFAM" id="SSF56601">
    <property type="entry name" value="beta-lactamase/transpeptidase-like"/>
    <property type="match status" value="1"/>
</dbReference>
<feature type="domain" description="Penicillin-binding protein transpeptidase" evidence="10">
    <location>
        <begin position="355"/>
        <end position="595"/>
    </location>
</feature>
<dbReference type="PANTHER" id="PTHR32282">
    <property type="entry name" value="BINDING PROTEIN TRANSPEPTIDASE, PUTATIVE-RELATED"/>
    <property type="match status" value="1"/>
</dbReference>
<evidence type="ECO:0000256" key="8">
    <source>
        <dbReference type="ARBA" id="ARBA00049902"/>
    </source>
</evidence>
<dbReference type="InterPro" id="IPR050396">
    <property type="entry name" value="Glycosyltr_51/Transpeptidase"/>
</dbReference>
<dbReference type="RefSeq" id="WP_212010815.1">
    <property type="nucleotide sequence ID" value="NZ_JAAFYZ010000067.1"/>
</dbReference>
<dbReference type="Gene3D" id="3.40.710.10">
    <property type="entry name" value="DD-peptidase/beta-lactamase superfamily"/>
    <property type="match status" value="1"/>
</dbReference>
<evidence type="ECO:0000256" key="7">
    <source>
        <dbReference type="ARBA" id="ARBA00034000"/>
    </source>
</evidence>
<comment type="caution">
    <text evidence="12">The sequence shown here is derived from an EMBL/GenBank/DDBJ whole genome shotgun (WGS) entry which is preliminary data.</text>
</comment>
<reference evidence="12 13" key="1">
    <citation type="submission" date="2020-02" db="EMBL/GenBank/DDBJ databases">
        <title>Acidophilic actinobacteria isolated from forest soil.</title>
        <authorList>
            <person name="Golinska P."/>
        </authorList>
    </citation>
    <scope>NUCLEOTIDE SEQUENCE [LARGE SCALE GENOMIC DNA]</scope>
    <source>
        <strain evidence="12 13">NL8</strain>
    </source>
</reference>
<feature type="compositionally biased region" description="Low complexity" evidence="9">
    <location>
        <begin position="661"/>
        <end position="682"/>
    </location>
</feature>
<feature type="compositionally biased region" description="Low complexity" evidence="9">
    <location>
        <begin position="694"/>
        <end position="751"/>
    </location>
</feature>
<protein>
    <submittedName>
        <fullName evidence="12">Penicillin-binding protein</fullName>
    </submittedName>
</protein>
<name>A0ABS5KTB6_9ACTN</name>
<comment type="catalytic activity">
    <reaction evidence="8">
        <text>[GlcNAc-(1-&gt;4)-Mur2Ac(oyl-L-Ala-gamma-D-Glu-L-Lys-D-Ala-D-Ala)](n)-di-trans,octa-cis-undecaprenyl diphosphate + beta-D-GlcNAc-(1-&gt;4)-Mur2Ac(oyl-L-Ala-gamma-D-Glu-L-Lys-D-Ala-D-Ala)-di-trans,octa-cis-undecaprenyl diphosphate = [GlcNAc-(1-&gt;4)-Mur2Ac(oyl-L-Ala-gamma-D-Glu-L-Lys-D-Ala-D-Ala)](n+1)-di-trans,octa-cis-undecaprenyl diphosphate + di-trans,octa-cis-undecaprenyl diphosphate + H(+)</text>
        <dbReference type="Rhea" id="RHEA:23708"/>
        <dbReference type="Rhea" id="RHEA-COMP:9602"/>
        <dbReference type="Rhea" id="RHEA-COMP:9603"/>
        <dbReference type="ChEBI" id="CHEBI:15378"/>
        <dbReference type="ChEBI" id="CHEBI:58405"/>
        <dbReference type="ChEBI" id="CHEBI:60033"/>
        <dbReference type="ChEBI" id="CHEBI:78435"/>
        <dbReference type="EC" id="2.4.99.28"/>
    </reaction>
</comment>
<feature type="domain" description="Glycosyl transferase family 51" evidence="11">
    <location>
        <begin position="80"/>
        <end position="248"/>
    </location>
</feature>
<keyword evidence="4" id="KW-0808">Transferase</keyword>
<keyword evidence="3" id="KW-0328">Glycosyltransferase</keyword>
<evidence type="ECO:0000259" key="11">
    <source>
        <dbReference type="Pfam" id="PF00912"/>
    </source>
</evidence>
<keyword evidence="2" id="KW-0645">Protease</keyword>
<keyword evidence="6" id="KW-0511">Multifunctional enzyme</keyword>
<gene>
    <name evidence="12" type="ORF">KGQ19_20515</name>
</gene>
<evidence type="ECO:0000256" key="2">
    <source>
        <dbReference type="ARBA" id="ARBA00022670"/>
    </source>
</evidence>
<sequence length="764" mass="78794">MALGGKRVIDYPRRGKTGVRRWLPSWRLVASTLIAFVLLVTGGAWAVYASVQIPPMNEAVTQQHLTVLDDHGVVLGRRGPEIRQDVPLAQVPVPVQDSFLSAEDRNFWSDGAISVTGTARALVNDLGGGSTQGGSTITQQYVKNAYLTDERTLTRKAKEAVIALKISQQQSKSQILQGYLNTVYFGRGASGVEMGARAWFNKDVGQLSVAEGAVMAALVNAPSYYELAPKDPTVMAKLQARWNYVLDGLVKMGKLSPADRAAQQFPALALWPRPSSQTDDQSPYLVEAAISEAEQKTGLTRDQLVTGGYTIYTTFDAKMQDDAAAAVQAQITSQLKPGTRAVDANVHTSIATVVPGDGAVRVLYGGDDYAKQAFNASWQGTLSPGSSFKTFALAAYLQNGGTVGDTFDGDSPYQVPNSDAVIPNEGGTSYGQVSVQDALNQSINTVFVKMGQQIGMSKVADAARAAGVPVTAQEQSLPALPLGVVATNPETMAAAYGTFAAHGQQVDPYTVTSVVQGDKTVYKHQSLAKQAFTPGIADEVTQALQGVVTNGSGTGAQLSDGRDVAGKTGTTDLPGDGTKLGSVWFVGYTPTLSTAVAVWGQTPGGALTTINGMAGKDTVGGGAVAAPLWSAYMNKAVAGTTAQPFTFSAQNGQASPMNPVSPSSGATTSGDGTTPTQSGTGQPSPPAPTNGYLPSNPTSTTSSGGGATSSTTSKPSSPQSTPSSVPSTSQSEPSVPSLSLPTGGTIGGPLPQANGNSKSARGGG</sequence>
<dbReference type="PANTHER" id="PTHR32282:SF34">
    <property type="entry name" value="PENICILLIN-BINDING PROTEIN 1A"/>
    <property type="match status" value="1"/>
</dbReference>
<dbReference type="SUPFAM" id="SSF53955">
    <property type="entry name" value="Lysozyme-like"/>
    <property type="match status" value="1"/>
</dbReference>
<proteinExistence type="predicted"/>
<dbReference type="InterPro" id="IPR001460">
    <property type="entry name" value="PCN-bd_Tpept"/>
</dbReference>
<keyword evidence="13" id="KW-1185">Reference proteome</keyword>
<dbReference type="InterPro" id="IPR001264">
    <property type="entry name" value="Glyco_trans_51"/>
</dbReference>
<evidence type="ECO:0000256" key="1">
    <source>
        <dbReference type="ARBA" id="ARBA00022645"/>
    </source>
</evidence>
<feature type="compositionally biased region" description="Polar residues" evidence="9">
    <location>
        <begin position="753"/>
        <end position="764"/>
    </location>
</feature>
<keyword evidence="5" id="KW-0378">Hydrolase</keyword>
<dbReference type="Proteomes" id="UP000730482">
    <property type="component" value="Unassembled WGS sequence"/>
</dbReference>